<keyword evidence="2" id="KW-0378">Hydrolase</keyword>
<dbReference type="AlphaFoldDB" id="A0A917Y2J8"/>
<name>A0A917Y2J8_9BACI</name>
<dbReference type="InterPro" id="IPR005079">
    <property type="entry name" value="Peptidase_C45_hydrolase"/>
</dbReference>
<dbReference type="Gene3D" id="3.60.60.10">
    <property type="entry name" value="Penicillin V Acylase, Chain A"/>
    <property type="match status" value="1"/>
</dbReference>
<dbReference type="NCBIfam" id="NF040521">
    <property type="entry name" value="C45_proenzyme"/>
    <property type="match status" value="1"/>
</dbReference>
<dbReference type="Proteomes" id="UP000624041">
    <property type="component" value="Unassembled WGS sequence"/>
</dbReference>
<feature type="domain" description="Peptidase C45 hydrolase" evidence="1">
    <location>
        <begin position="103"/>
        <end position="313"/>
    </location>
</feature>
<reference evidence="2" key="1">
    <citation type="journal article" date="2014" name="Int. J. Syst. Evol. Microbiol.">
        <title>Complete genome sequence of Corynebacterium casei LMG S-19264T (=DSM 44701T), isolated from a smear-ripened cheese.</title>
        <authorList>
            <consortium name="US DOE Joint Genome Institute (JGI-PGF)"/>
            <person name="Walter F."/>
            <person name="Albersmeier A."/>
            <person name="Kalinowski J."/>
            <person name="Ruckert C."/>
        </authorList>
    </citation>
    <scope>NUCLEOTIDE SEQUENCE</scope>
    <source>
        <strain evidence="2">JCM 17251</strain>
    </source>
</reference>
<organism evidence="2 3">
    <name type="scientific">Oceanobacillus indicireducens</name>
    <dbReference type="NCBI Taxonomy" id="1004261"/>
    <lineage>
        <taxon>Bacteria</taxon>
        <taxon>Bacillati</taxon>
        <taxon>Bacillota</taxon>
        <taxon>Bacilli</taxon>
        <taxon>Bacillales</taxon>
        <taxon>Bacillaceae</taxon>
        <taxon>Oceanobacillus</taxon>
    </lineage>
</organism>
<keyword evidence="3" id="KW-1185">Reference proteome</keyword>
<dbReference type="EMBL" id="BMOS01000035">
    <property type="protein sequence ID" value="GGN65175.1"/>
    <property type="molecule type" value="Genomic_DNA"/>
</dbReference>
<dbReference type="GO" id="GO:0016787">
    <property type="term" value="F:hydrolase activity"/>
    <property type="evidence" value="ECO:0007669"/>
    <property type="project" value="UniProtKB-KW"/>
</dbReference>
<dbReference type="InterPro" id="IPR047801">
    <property type="entry name" value="Peptidase_C45"/>
</dbReference>
<evidence type="ECO:0000313" key="2">
    <source>
        <dbReference type="EMBL" id="GGN65175.1"/>
    </source>
</evidence>
<accession>A0A917Y2J8</accession>
<reference evidence="2" key="2">
    <citation type="submission" date="2020-09" db="EMBL/GenBank/DDBJ databases">
        <authorList>
            <person name="Sun Q."/>
            <person name="Ohkuma M."/>
        </authorList>
    </citation>
    <scope>NUCLEOTIDE SEQUENCE</scope>
    <source>
        <strain evidence="2">JCM 17251</strain>
    </source>
</reference>
<evidence type="ECO:0000313" key="3">
    <source>
        <dbReference type="Proteomes" id="UP000624041"/>
    </source>
</evidence>
<dbReference type="PANTHER" id="PTHR34180">
    <property type="entry name" value="PEPTIDASE C45"/>
    <property type="match status" value="1"/>
</dbReference>
<dbReference type="PANTHER" id="PTHR34180:SF1">
    <property type="entry name" value="BETA-ALANYL-DOPAMINE_CARCININE HYDROLASE"/>
    <property type="match status" value="1"/>
</dbReference>
<evidence type="ECO:0000259" key="1">
    <source>
        <dbReference type="Pfam" id="PF03417"/>
    </source>
</evidence>
<gene>
    <name evidence="2" type="ORF">GCM10007971_33780</name>
</gene>
<dbReference type="InterPro" id="IPR047794">
    <property type="entry name" value="C45_proenzyme-like"/>
</dbReference>
<dbReference type="InterPro" id="IPR029055">
    <property type="entry name" value="Ntn_hydrolases_N"/>
</dbReference>
<sequence length="322" mass="36361">MNKKLTVKVVDLQGDYFQIGKMQGKEIKQTSILEQMKQLLKVNQTPNIRKAEQLLKELSPNLLSEIKGLADELEVDMDTALLFSGYDVVLPKMGCTTLVTNGMYIRNYDFSPKLYDARLVFTNPTNGYRSVGFSQQIIGRLDGMNEKGLVVGLHFVNNEERAEGFISTTVVRMLLEQCADIEEATTLIKRIPHGYCYNYSITDRSGRSIKVEATPDRQIIIEAEPLVCTNHFESESLQINNGSKIQLQGSIDRQAYVNGLLEKNPATAEWYAHFNREDSPLFSHNYDEFFGTLHTVIYSPKDLEVTVGIGGNAKPTKYSIRD</sequence>
<proteinExistence type="predicted"/>
<dbReference type="CDD" id="cd01935">
    <property type="entry name" value="Ntn_CGH_like"/>
    <property type="match status" value="1"/>
</dbReference>
<dbReference type="Pfam" id="PF03417">
    <property type="entry name" value="AAT"/>
    <property type="match status" value="1"/>
</dbReference>
<dbReference type="RefSeq" id="WP_229782774.1">
    <property type="nucleotide sequence ID" value="NZ_BMOS01000035.1"/>
</dbReference>
<protein>
    <submittedName>
        <fullName evidence="2">Choloylglycine hydrolase</fullName>
    </submittedName>
</protein>
<dbReference type="SUPFAM" id="SSF56235">
    <property type="entry name" value="N-terminal nucleophile aminohydrolases (Ntn hydrolases)"/>
    <property type="match status" value="1"/>
</dbReference>
<comment type="caution">
    <text evidence="2">The sequence shown here is derived from an EMBL/GenBank/DDBJ whole genome shotgun (WGS) entry which is preliminary data.</text>
</comment>